<proteinExistence type="predicted"/>
<name>A0A9P1KE10_9CYAN</name>
<accession>A0A9P1KE10</accession>
<keyword evidence="2" id="KW-1185">Reference proteome</keyword>
<evidence type="ECO:0000313" key="1">
    <source>
        <dbReference type="EMBL" id="CDM94285.1"/>
    </source>
</evidence>
<dbReference type="AlphaFoldDB" id="A0A9P1KE10"/>
<reference evidence="1 2" key="1">
    <citation type="submission" date="2014-02" db="EMBL/GenBank/DDBJ databases">
        <authorList>
            <person name="Genoscope - CEA"/>
        </authorList>
    </citation>
    <scope>NUCLEOTIDE SEQUENCE [LARGE SCALE GENOMIC DNA]</scope>
    <source>
        <strain evidence="1 2">PCC 8005</strain>
    </source>
</reference>
<dbReference type="Proteomes" id="UP000032946">
    <property type="component" value="Chromosome"/>
</dbReference>
<evidence type="ECO:0000313" key="2">
    <source>
        <dbReference type="Proteomes" id="UP000032946"/>
    </source>
</evidence>
<sequence>MVNGNNRYRNKNKSFISFRSKGFLALMFRGGETEVGSNPEGTRLTKVNQFEQERRKSWDLHIAALATAKIPNPLKPPLVK</sequence>
<organism evidence="1 2">
    <name type="scientific">Limnospira indica PCC 8005</name>
    <dbReference type="NCBI Taxonomy" id="376219"/>
    <lineage>
        <taxon>Bacteria</taxon>
        <taxon>Bacillati</taxon>
        <taxon>Cyanobacteriota</taxon>
        <taxon>Cyanophyceae</taxon>
        <taxon>Oscillatoriophycideae</taxon>
        <taxon>Oscillatoriales</taxon>
        <taxon>Sirenicapillariaceae</taxon>
        <taxon>Limnospira</taxon>
    </lineage>
</organism>
<dbReference type="EMBL" id="FO818640">
    <property type="protein sequence ID" value="CDM94285.1"/>
    <property type="molecule type" value="Genomic_DNA"/>
</dbReference>
<gene>
    <name evidence="1" type="ORF">ARTHRO_11959</name>
</gene>
<protein>
    <submittedName>
        <fullName evidence="1">Uncharacterized protein</fullName>
    </submittedName>
</protein>